<dbReference type="PANTHER" id="PTHR36505">
    <property type="entry name" value="BLR1072 PROTEIN"/>
    <property type="match status" value="1"/>
</dbReference>
<protein>
    <submittedName>
        <fullName evidence="2">Sporulation protein YlmC with PRC-barrel domain</fullName>
    </submittedName>
</protein>
<dbReference type="InterPro" id="IPR011033">
    <property type="entry name" value="PRC_barrel-like_sf"/>
</dbReference>
<dbReference type="InterPro" id="IPR027275">
    <property type="entry name" value="PRC-brl_dom"/>
</dbReference>
<evidence type="ECO:0000313" key="3">
    <source>
        <dbReference type="Proteomes" id="UP000238083"/>
    </source>
</evidence>
<dbReference type="Proteomes" id="UP000238083">
    <property type="component" value="Unassembled WGS sequence"/>
</dbReference>
<organism evidence="2 3">
    <name type="scientific">Kineococcus rhizosphaerae</name>
    <dbReference type="NCBI Taxonomy" id="559628"/>
    <lineage>
        <taxon>Bacteria</taxon>
        <taxon>Bacillati</taxon>
        <taxon>Actinomycetota</taxon>
        <taxon>Actinomycetes</taxon>
        <taxon>Kineosporiales</taxon>
        <taxon>Kineosporiaceae</taxon>
        <taxon>Kineococcus</taxon>
    </lineage>
</organism>
<reference evidence="2 3" key="1">
    <citation type="submission" date="2018-03" db="EMBL/GenBank/DDBJ databases">
        <title>Genomic Encyclopedia of Archaeal and Bacterial Type Strains, Phase II (KMG-II): from individual species to whole genera.</title>
        <authorList>
            <person name="Goeker M."/>
        </authorList>
    </citation>
    <scope>NUCLEOTIDE SEQUENCE [LARGE SCALE GENOMIC DNA]</scope>
    <source>
        <strain evidence="2 3">DSM 19711</strain>
    </source>
</reference>
<dbReference type="SUPFAM" id="SSF50346">
    <property type="entry name" value="PRC-barrel domain"/>
    <property type="match status" value="1"/>
</dbReference>
<dbReference type="PANTHER" id="PTHR36505:SF1">
    <property type="entry name" value="BLR1072 PROTEIN"/>
    <property type="match status" value="1"/>
</dbReference>
<dbReference type="GO" id="GO:0030077">
    <property type="term" value="C:plasma membrane light-harvesting complex"/>
    <property type="evidence" value="ECO:0007669"/>
    <property type="project" value="InterPro"/>
</dbReference>
<dbReference type="GO" id="GO:0019684">
    <property type="term" value="P:photosynthesis, light reaction"/>
    <property type="evidence" value="ECO:0007669"/>
    <property type="project" value="InterPro"/>
</dbReference>
<dbReference type="EMBL" id="PVZF01000018">
    <property type="protein sequence ID" value="PRY10060.1"/>
    <property type="molecule type" value="Genomic_DNA"/>
</dbReference>
<evidence type="ECO:0000313" key="2">
    <source>
        <dbReference type="EMBL" id="PRY10060.1"/>
    </source>
</evidence>
<dbReference type="Gene3D" id="3.90.50.10">
    <property type="entry name" value="Photosynthetic Reaction Center, subunit H, domain 2"/>
    <property type="match status" value="1"/>
</dbReference>
<sequence length="140" mass="15186">MSDERARILTGLSDSGRTVADPAQDVRGLTVRDTSGEELGKVADLMVDAEADQVRMLRIEHGGLLGIGAETLLLPVEAVVTIADDEVIVDQTRDRVASAPAYEPELADQTGYYDNLYGYYGYTPYWAPGAGGQPWFPPRP</sequence>
<comment type="caution">
    <text evidence="2">The sequence shown here is derived from an EMBL/GenBank/DDBJ whole genome shotgun (WGS) entry which is preliminary data.</text>
</comment>
<proteinExistence type="predicted"/>
<evidence type="ECO:0000259" key="1">
    <source>
        <dbReference type="Pfam" id="PF05239"/>
    </source>
</evidence>
<dbReference type="Pfam" id="PF05239">
    <property type="entry name" value="PRC"/>
    <property type="match status" value="1"/>
</dbReference>
<dbReference type="InterPro" id="IPR014747">
    <property type="entry name" value="Bac_photo_RC_H_C"/>
</dbReference>
<accession>A0A2T0QWX1</accession>
<name>A0A2T0QWX1_9ACTN</name>
<keyword evidence="3" id="KW-1185">Reference proteome</keyword>
<gene>
    <name evidence="2" type="ORF">CLV37_11830</name>
</gene>
<dbReference type="RefSeq" id="WP_106215399.1">
    <property type="nucleotide sequence ID" value="NZ_PVZF01000018.1"/>
</dbReference>
<feature type="domain" description="PRC-barrel" evidence="1">
    <location>
        <begin position="23"/>
        <end position="95"/>
    </location>
</feature>
<dbReference type="AlphaFoldDB" id="A0A2T0QWX1"/>
<dbReference type="OrthoDB" id="4738165at2"/>